<proteinExistence type="predicted"/>
<dbReference type="Gene3D" id="3.30.810.10">
    <property type="entry name" value="2-Layer Sandwich"/>
    <property type="match status" value="1"/>
</dbReference>
<dbReference type="InterPro" id="IPR027409">
    <property type="entry name" value="GroEL-like_apical_dom_sf"/>
</dbReference>
<feature type="region of interest" description="Disordered" evidence="11">
    <location>
        <begin position="236"/>
        <end position="331"/>
    </location>
</feature>
<evidence type="ECO:0000313" key="14">
    <source>
        <dbReference type="EMBL" id="GAB1310268.1"/>
    </source>
</evidence>
<keyword evidence="7" id="KW-0862">Zinc</keyword>
<evidence type="ECO:0000256" key="3">
    <source>
        <dbReference type="ARBA" id="ARBA00022723"/>
    </source>
</evidence>
<dbReference type="InterPro" id="IPR044769">
    <property type="entry name" value="PIKfyve_PIPKc"/>
</dbReference>
<evidence type="ECO:0000256" key="8">
    <source>
        <dbReference type="ARBA" id="ARBA00022840"/>
    </source>
</evidence>
<evidence type="ECO:0000256" key="9">
    <source>
        <dbReference type="PROSITE-ProRule" id="PRU00091"/>
    </source>
</evidence>
<dbReference type="SUPFAM" id="SSF56104">
    <property type="entry name" value="SAICAR synthase-like"/>
    <property type="match status" value="1"/>
</dbReference>
<feature type="region of interest" description="Disordered" evidence="11">
    <location>
        <begin position="1"/>
        <end position="40"/>
    </location>
</feature>
<dbReference type="Pfam" id="PF00118">
    <property type="entry name" value="Cpn60_TCP1"/>
    <property type="match status" value="1"/>
</dbReference>
<dbReference type="Pfam" id="PF01504">
    <property type="entry name" value="PIP5K"/>
    <property type="match status" value="2"/>
</dbReference>
<feature type="compositionally biased region" description="Basic and acidic residues" evidence="11">
    <location>
        <begin position="518"/>
        <end position="534"/>
    </location>
</feature>
<feature type="region of interest" description="Disordered" evidence="11">
    <location>
        <begin position="512"/>
        <end position="535"/>
    </location>
</feature>
<feature type="compositionally biased region" description="Polar residues" evidence="11">
    <location>
        <begin position="378"/>
        <end position="398"/>
    </location>
</feature>
<dbReference type="InterPro" id="IPR017455">
    <property type="entry name" value="Znf_FYVE-rel"/>
</dbReference>
<dbReference type="SUPFAM" id="SSF57903">
    <property type="entry name" value="FYVE/PHD zinc finger"/>
    <property type="match status" value="1"/>
</dbReference>
<feature type="region of interest" description="Disordered" evidence="11">
    <location>
        <begin position="103"/>
        <end position="222"/>
    </location>
</feature>
<feature type="compositionally biased region" description="Polar residues" evidence="11">
    <location>
        <begin position="1105"/>
        <end position="1126"/>
    </location>
</feature>
<dbReference type="EC" id="2.7.1.150" evidence="1"/>
<dbReference type="GeneID" id="98171223"/>
<feature type="compositionally biased region" description="Polar residues" evidence="11">
    <location>
        <begin position="1826"/>
        <end position="1838"/>
    </location>
</feature>
<dbReference type="InterPro" id="IPR002498">
    <property type="entry name" value="PInositol-4-P-4/5-kinase_core"/>
</dbReference>
<feature type="compositionally biased region" description="Low complexity" evidence="11">
    <location>
        <begin position="1163"/>
        <end position="1176"/>
    </location>
</feature>
<feature type="compositionally biased region" description="Basic residues" evidence="11">
    <location>
        <begin position="590"/>
        <end position="600"/>
    </location>
</feature>
<dbReference type="EMBL" id="BAAFSV010000001">
    <property type="protein sequence ID" value="GAB1310268.1"/>
    <property type="molecule type" value="Genomic_DNA"/>
</dbReference>
<dbReference type="Pfam" id="PF01363">
    <property type="entry name" value="FYVE"/>
    <property type="match status" value="1"/>
</dbReference>
<feature type="region of interest" description="Disordered" evidence="11">
    <location>
        <begin position="1073"/>
        <end position="1179"/>
    </location>
</feature>
<feature type="compositionally biased region" description="Polar residues" evidence="11">
    <location>
        <begin position="257"/>
        <end position="274"/>
    </location>
</feature>
<keyword evidence="6 10" id="KW-0418">Kinase</keyword>
<keyword evidence="15" id="KW-1185">Reference proteome</keyword>
<feature type="region of interest" description="Disordered" evidence="11">
    <location>
        <begin position="345"/>
        <end position="399"/>
    </location>
</feature>
<dbReference type="PROSITE" id="PS51455">
    <property type="entry name" value="PIPK"/>
    <property type="match status" value="1"/>
</dbReference>
<evidence type="ECO:0000256" key="2">
    <source>
        <dbReference type="ARBA" id="ARBA00022679"/>
    </source>
</evidence>
<feature type="compositionally biased region" description="Basic and acidic residues" evidence="11">
    <location>
        <begin position="2067"/>
        <end position="2077"/>
    </location>
</feature>
<feature type="compositionally biased region" description="Low complexity" evidence="11">
    <location>
        <begin position="162"/>
        <end position="175"/>
    </location>
</feature>
<dbReference type="Proteomes" id="UP001628179">
    <property type="component" value="Unassembled WGS sequence"/>
</dbReference>
<dbReference type="RefSeq" id="XP_070912001.1">
    <property type="nucleotide sequence ID" value="XM_071055900.1"/>
</dbReference>
<protein>
    <recommendedName>
        <fullName evidence="1">1-phosphatidylinositol-3-phosphate 5-kinase</fullName>
        <ecNumber evidence="1">2.7.1.150</ecNumber>
    </recommendedName>
</protein>
<feature type="compositionally biased region" description="Low complexity" evidence="11">
    <location>
        <begin position="120"/>
        <end position="133"/>
    </location>
</feature>
<feature type="compositionally biased region" description="Low complexity" evidence="11">
    <location>
        <begin position="310"/>
        <end position="323"/>
    </location>
</feature>
<accession>A0ABQ0FXP4</accession>
<dbReference type="InterPro" id="IPR027483">
    <property type="entry name" value="PInositol-4-P-4/5-kinase_C_sf"/>
</dbReference>
<feature type="region of interest" description="Disordered" evidence="11">
    <location>
        <begin position="61"/>
        <end position="89"/>
    </location>
</feature>
<gene>
    <name evidence="14" type="primary">MDM12_2</name>
    <name evidence="14" type="ORF">MFIFM68171_00478</name>
</gene>
<evidence type="ECO:0000256" key="6">
    <source>
        <dbReference type="ARBA" id="ARBA00022777"/>
    </source>
</evidence>
<feature type="region of interest" description="Disordered" evidence="11">
    <location>
        <begin position="2015"/>
        <end position="2093"/>
    </location>
</feature>
<comment type="caution">
    <text evidence="14">The sequence shown here is derived from an EMBL/GenBank/DDBJ whole genome shotgun (WGS) entry which is preliminary data.</text>
</comment>
<feature type="compositionally biased region" description="Polar residues" evidence="11">
    <location>
        <begin position="345"/>
        <end position="354"/>
    </location>
</feature>
<dbReference type="Gene3D" id="3.50.7.10">
    <property type="entry name" value="GroEL"/>
    <property type="match status" value="1"/>
</dbReference>
<feature type="compositionally biased region" description="Polar residues" evidence="11">
    <location>
        <begin position="1702"/>
        <end position="1721"/>
    </location>
</feature>
<dbReference type="PROSITE" id="PS50178">
    <property type="entry name" value="ZF_FYVE"/>
    <property type="match status" value="1"/>
</dbReference>
<keyword evidence="3" id="KW-0479">Metal-binding</keyword>
<dbReference type="PANTHER" id="PTHR45748">
    <property type="entry name" value="1-PHOSPHATIDYLINOSITOL 3-PHOSPHATE 5-KINASE-RELATED"/>
    <property type="match status" value="1"/>
</dbReference>
<keyword evidence="5 9" id="KW-0863">Zinc-finger</keyword>
<feature type="compositionally biased region" description="Low complexity" evidence="11">
    <location>
        <begin position="1136"/>
        <end position="1153"/>
    </location>
</feature>
<sequence>MANPLSSLRQPSLGPSVPPSPVSPRARRGSVTSLSTSSHVDKDQLALALDKIHTSASQSDALTTFNDFGPPPGSLPTSESKGTAGDLVQQGLSGLYSRFKEAVSGVGKSSVQEADDADNQDAASRKSSTTAASGPKASASPLPRGESGATSSTFDSGLSSDAQTSGLSSSGAATAESQSYGLQSSKVSSVTTVSTPKTPTPSVQNLPKIAKAAAPTTANPSIAPVTVQGLMDMDAARGVTTRVEDRPGRSQGRRSISKATDATSSPNHSGNVSLDNVAAGDRFALPGRARREDAPSMDGSTDTPRSPVQASAEARASSSSSSRLHPAEVMRKPAVIDRIAYTRVNSHSRSSSMEPGTAEASPVSTSAHSSVYHESFTHTEQPQRLQSGGTRIPGTTANEGAPEMVNARLERMRKQVLSKKFWMADETCKECFLCGIPFTAFRRKHHCRTCGCIFDSKCTSNISGQKFGVPGTLRVCKTCLNVINRRYDSGSDDSADESFLPAIFRTSQLKPVPAPTKQRADDNMSVSERAEQVDNTRTATTPMMAIPATRRVGDSNRHSAVLEIDMPQLSRPGSSRSLKSLAAGRPQSSGHHRHHSKHNFLTRFKTPTDDRAPFRTPAGDELGKKPNVNAFHDDNIIDPELAPYMSDESSADEQMGSIAATMNSGEFQPASLEPDRSSFGTYLSAGRKHRFRQGDKSVSGFSYTSRGLDDGSGLQGLPIHARPGRRRNLSIASINMHHLRSPRPKSAILKGASASADTLSIFDSGIDAPGLKRSDSIRKGKSTEEGLNPVSMQHVKKLFRQLLEDADVPNPASWERALIPILDKCADDVDPDIRNGDDMDIRHWVKLKKIPGGKPGDSAYVHGVAFTKNLALKSMPRKIRNPRIVIITFPIEYQRHPEQHFMSLQPVIEQEKEYLRMVVNRILSLEPNVLLVEKSVAGVALQYLSDANVAVAYNVKPSVIEAVSRIVNMPVISSMDMLSLGARVGTCESFEIKTFVNNEIKGKKKKTYIFISGCPKDRGCTIALRGASTEILSRMKRIAEFMVYVVYNLKLESCLMRDEFVQIPPEVESIAPSTLSSRLPTDDSLLLSPGGVPDPANTRPAIVITRQSTDSVKPLQVSDSPTTGSEQPPIEPVPEPATGGAAALLTAQASEPATEPPTEQANESTTETSVEPAVEPTPEPAQRLISLQASHSNVHVPEDIPMPTFYSDMVAKYETRILSSSPFVKFTQPYLLMKAREQERRLVYLRRLRDQEIVEDPNESEKLKSQRFQLIKPEMVHEIGQKAPRQIMEVLHAVHDAEYDKALHNYQTQARQWENYIQGSLDLFDPYSHQNIVVLYSVTCTATKIPCAEPGLVAIEFYNEHPDVHGNMDQDCTLGQYIEDICESAELVCHSNGCDRKMYEHHRTYVHDSARITVILETSPAWPENFPEKPQENLADKDATGICMWNYCKHCKKHLGLMPMSVSTWKYSFGKYLELSFWSQGLRLHPQTGCPHDHQKDHIRFFYYLYRDIVVRVHYDPIDLYEVIVPRPRITWKVEHDLKLKNDIFAKIEERWNRFMNSVRARLKSIRIDSVLPEKAEACRAEVERLTKKAQEDQPELIRSLQEAYMNSKYYEIIPLNAVIREMLQKVTDWDAAFAAFEADFLSDKDVRQLTIIQLKKMFTDHESKESLPSTDGTTSIASEPEEKTTPATTSPGVSEADEKPSQNSESQTLETDASQPQETPHSPIVEPAPAMNDGAVDEAEEILERVEPLDLATPSSVNLAKSMLPAVDVGLEATKPHSDQSVGPVPATASTASVFVGQISAIPVPVPARPSLTEQVEKLRREQRATLSDAASLTSGGENIPDTPRPNLDRALTRRAGAAVSPPMIRAISQPTGTLPRQLAIGKLLKEQKAQDAAAAETQKALADSTLKADKKFTDRIGLGALKNHRKTGSSGIPRYVHKRESKVSTLARHFEQLSREFEKERLKDRKQRAAKMHHTRAFLPRSSTKTIVEVYKDVNQAVEEPGQLDEDHLLDKEQSDKQTNEKPHTSEVATDGSQARPSETESGSPQEPHSQASQPDEAATEAETGDSRLESRVASDDEGAGSDVDNSALTLDDILPGVKEIAESLEPSEEIPEELPRHQKKSLMTMLTNFWAERSASGWPQLEYPINATDHIFFDSDVIVREDEPSSLVAFALSSEDYKSKLAEIRQRWKMSNQRDTDDSGDGGLEMKGPPGSDPGVAAFDEEELEKSLLRSTGTHVKYQFTEGSARMMCKIFFAEQFDALRRKCGVADRVVESLSRCLKWDSKGGKTKSVFLKTLDDRLVLKSLSLSETTSFLRFAPDYFNIMAEALFHDLPSVIAKMLGFFRIIIKNPLTNTEIKLDLLVMENLFYDRSPSRTFDLKGSMRNRRIQSTGEQNEVLLDENMVEYIYESPLFAREHSKRLLRASVFNDTLFLARQDVMDYSLMVAVDEVKKELVVGIIDCIRTYTWDKQLESWIKNRGFAGGGRNRPTVTSPKEYKSRFREAMARYILQAPNCWHTFGNRLPPNTPATPKPRFEGDLE</sequence>
<evidence type="ECO:0000256" key="11">
    <source>
        <dbReference type="SAM" id="MobiDB-lite"/>
    </source>
</evidence>
<dbReference type="InterPro" id="IPR013083">
    <property type="entry name" value="Znf_RING/FYVE/PHD"/>
</dbReference>
<evidence type="ECO:0000256" key="4">
    <source>
        <dbReference type="ARBA" id="ARBA00022741"/>
    </source>
</evidence>
<feature type="compositionally biased region" description="Polar residues" evidence="11">
    <location>
        <begin position="148"/>
        <end position="161"/>
    </location>
</feature>
<feature type="compositionally biased region" description="Polar residues" evidence="11">
    <location>
        <begin position="2029"/>
        <end position="2056"/>
    </location>
</feature>
<keyword evidence="2 10" id="KW-0808">Transferase</keyword>
<dbReference type="SMART" id="SM00330">
    <property type="entry name" value="PIPKc"/>
    <property type="match status" value="1"/>
</dbReference>
<dbReference type="InterPro" id="IPR000306">
    <property type="entry name" value="Znf_FYVE"/>
</dbReference>
<feature type="domain" description="PIPK" evidence="13">
    <location>
        <begin position="2179"/>
        <end position="2509"/>
    </location>
</feature>
<dbReference type="CDD" id="cd17300">
    <property type="entry name" value="PIPKc_PIKfyve"/>
    <property type="match status" value="1"/>
</dbReference>
<evidence type="ECO:0000313" key="15">
    <source>
        <dbReference type="Proteomes" id="UP001628179"/>
    </source>
</evidence>
<keyword evidence="4 10" id="KW-0547">Nucleotide-binding</keyword>
<keyword evidence="8 10" id="KW-0067">ATP-binding</keyword>
<feature type="region of interest" description="Disordered" evidence="11">
    <location>
        <begin position="1661"/>
        <end position="1731"/>
    </location>
</feature>
<feature type="compositionally biased region" description="Polar residues" evidence="11">
    <location>
        <begin position="1667"/>
        <end position="1678"/>
    </location>
</feature>
<feature type="domain" description="FYVE-type" evidence="12">
    <location>
        <begin position="425"/>
        <end position="484"/>
    </location>
</feature>
<organism evidence="14 15">
    <name type="scientific">Madurella fahalii</name>
    <dbReference type="NCBI Taxonomy" id="1157608"/>
    <lineage>
        <taxon>Eukaryota</taxon>
        <taxon>Fungi</taxon>
        <taxon>Dikarya</taxon>
        <taxon>Ascomycota</taxon>
        <taxon>Pezizomycotina</taxon>
        <taxon>Sordariomycetes</taxon>
        <taxon>Sordariomycetidae</taxon>
        <taxon>Sordariales</taxon>
        <taxon>Sordariales incertae sedis</taxon>
        <taxon>Madurella</taxon>
    </lineage>
</organism>
<feature type="compositionally biased region" description="Polar residues" evidence="11">
    <location>
        <begin position="298"/>
        <end position="309"/>
    </location>
</feature>
<dbReference type="Gene3D" id="3.30.800.10">
    <property type="entry name" value="Phosphatidylinositol Phosphate Kinase II Beta"/>
    <property type="match status" value="1"/>
</dbReference>
<evidence type="ECO:0000256" key="1">
    <source>
        <dbReference type="ARBA" id="ARBA00012009"/>
    </source>
</evidence>
<dbReference type="InterPro" id="IPR027484">
    <property type="entry name" value="PInositol-4-P-5-kinase_N"/>
</dbReference>
<dbReference type="InterPro" id="IPR002423">
    <property type="entry name" value="Cpn60/GroEL/TCP-1"/>
</dbReference>
<evidence type="ECO:0000259" key="13">
    <source>
        <dbReference type="PROSITE" id="PS51455"/>
    </source>
</evidence>
<evidence type="ECO:0000256" key="7">
    <source>
        <dbReference type="ARBA" id="ARBA00022833"/>
    </source>
</evidence>
<feature type="compositionally biased region" description="Basic and acidic residues" evidence="11">
    <location>
        <begin position="2015"/>
        <end position="2027"/>
    </location>
</feature>
<feature type="region of interest" description="Disordered" evidence="11">
    <location>
        <begin position="567"/>
        <end position="600"/>
    </location>
</feature>
<feature type="region of interest" description="Disordered" evidence="11">
    <location>
        <begin position="2192"/>
        <end position="2219"/>
    </location>
</feature>
<reference evidence="14 15" key="1">
    <citation type="submission" date="2024-09" db="EMBL/GenBank/DDBJ databases">
        <title>Itraconazole resistance in Madurella fahalii resulting from another homologue of gene encoding cytochrome P450 14-alpha sterol demethylase (CYP51).</title>
        <authorList>
            <person name="Yoshioka I."/>
            <person name="Fahal A.H."/>
            <person name="Kaneko S."/>
            <person name="Yaguchi T."/>
        </authorList>
    </citation>
    <scope>NUCLEOTIDE SEQUENCE [LARGE SCALE GENOMIC DNA]</scope>
    <source>
        <strain evidence="14 15">IFM 68171</strain>
    </source>
</reference>
<dbReference type="SMART" id="SM00064">
    <property type="entry name" value="FYVE"/>
    <property type="match status" value="1"/>
</dbReference>
<dbReference type="SUPFAM" id="SSF52029">
    <property type="entry name" value="GroEL apical domain-like"/>
    <property type="match status" value="1"/>
</dbReference>
<dbReference type="CDD" id="cd03334">
    <property type="entry name" value="Fab1_TCP"/>
    <property type="match status" value="1"/>
</dbReference>
<name>A0ABQ0FXP4_9PEZI</name>
<feature type="compositionally biased region" description="Low complexity" evidence="11">
    <location>
        <begin position="184"/>
        <end position="218"/>
    </location>
</feature>
<feature type="compositionally biased region" description="Polar residues" evidence="11">
    <location>
        <begin position="1"/>
        <end position="10"/>
    </location>
</feature>
<evidence type="ECO:0000259" key="12">
    <source>
        <dbReference type="PROSITE" id="PS50178"/>
    </source>
</evidence>
<feature type="region of interest" description="Disordered" evidence="11">
    <location>
        <begin position="1826"/>
        <end position="1849"/>
    </location>
</feature>
<evidence type="ECO:0000256" key="10">
    <source>
        <dbReference type="PROSITE-ProRule" id="PRU00781"/>
    </source>
</evidence>
<dbReference type="Gene3D" id="3.30.40.10">
    <property type="entry name" value="Zinc/RING finger domain, C3HC4 (zinc finger)"/>
    <property type="match status" value="1"/>
</dbReference>
<feature type="region of interest" description="Disordered" evidence="11">
    <location>
        <begin position="2521"/>
        <end position="2540"/>
    </location>
</feature>
<dbReference type="InterPro" id="IPR011011">
    <property type="entry name" value="Znf_FYVE_PHD"/>
</dbReference>
<dbReference type="PANTHER" id="PTHR45748:SF7">
    <property type="entry name" value="1-PHOSPHATIDYLINOSITOL 3-PHOSPHATE 5-KINASE-RELATED"/>
    <property type="match status" value="1"/>
</dbReference>
<evidence type="ECO:0000256" key="5">
    <source>
        <dbReference type="ARBA" id="ARBA00022771"/>
    </source>
</evidence>